<keyword evidence="2" id="KW-1185">Reference proteome</keyword>
<evidence type="ECO:0000313" key="1">
    <source>
        <dbReference type="EMBL" id="KAJ6972056.1"/>
    </source>
</evidence>
<evidence type="ECO:0000313" key="2">
    <source>
        <dbReference type="Proteomes" id="UP001164929"/>
    </source>
</evidence>
<proteinExistence type="predicted"/>
<gene>
    <name evidence="1" type="ORF">NC653_032583</name>
</gene>
<dbReference type="EMBL" id="JAQIZT010000014">
    <property type="protein sequence ID" value="KAJ6972056.1"/>
    <property type="molecule type" value="Genomic_DNA"/>
</dbReference>
<accession>A0AAD6LRS7</accession>
<reference evidence="1" key="1">
    <citation type="journal article" date="2023" name="Mol. Ecol. Resour.">
        <title>Chromosome-level genome assembly of a triploid poplar Populus alba 'Berolinensis'.</title>
        <authorList>
            <person name="Chen S."/>
            <person name="Yu Y."/>
            <person name="Wang X."/>
            <person name="Wang S."/>
            <person name="Zhang T."/>
            <person name="Zhou Y."/>
            <person name="He R."/>
            <person name="Meng N."/>
            <person name="Wang Y."/>
            <person name="Liu W."/>
            <person name="Liu Z."/>
            <person name="Liu J."/>
            <person name="Guo Q."/>
            <person name="Huang H."/>
            <person name="Sederoff R.R."/>
            <person name="Wang G."/>
            <person name="Qu G."/>
            <person name="Chen S."/>
        </authorList>
    </citation>
    <scope>NUCLEOTIDE SEQUENCE</scope>
    <source>
        <strain evidence="1">SC-2020</strain>
    </source>
</reference>
<dbReference type="AlphaFoldDB" id="A0AAD6LRS7"/>
<name>A0AAD6LRS7_9ROSI</name>
<comment type="caution">
    <text evidence="1">The sequence shown here is derived from an EMBL/GenBank/DDBJ whole genome shotgun (WGS) entry which is preliminary data.</text>
</comment>
<dbReference type="Proteomes" id="UP001164929">
    <property type="component" value="Chromosome 14"/>
</dbReference>
<protein>
    <submittedName>
        <fullName evidence="1">Uncharacterized protein</fullName>
    </submittedName>
</protein>
<sequence>MGIERKIKTLGLETSQQIHAKVPVELNLHQIYETGSLEHEERWETNKIIWVFLIGGPTEVALDKHGCLFTQKKESMSAYFCVFGEKKVVTTKYVGFKECVVSKLHKEIEGGKG</sequence>
<organism evidence="1 2">
    <name type="scientific">Populus alba x Populus x berolinensis</name>
    <dbReference type="NCBI Taxonomy" id="444605"/>
    <lineage>
        <taxon>Eukaryota</taxon>
        <taxon>Viridiplantae</taxon>
        <taxon>Streptophyta</taxon>
        <taxon>Embryophyta</taxon>
        <taxon>Tracheophyta</taxon>
        <taxon>Spermatophyta</taxon>
        <taxon>Magnoliopsida</taxon>
        <taxon>eudicotyledons</taxon>
        <taxon>Gunneridae</taxon>
        <taxon>Pentapetalae</taxon>
        <taxon>rosids</taxon>
        <taxon>fabids</taxon>
        <taxon>Malpighiales</taxon>
        <taxon>Salicaceae</taxon>
        <taxon>Saliceae</taxon>
        <taxon>Populus</taxon>
    </lineage>
</organism>